<evidence type="ECO:0000259" key="4">
    <source>
        <dbReference type="Pfam" id="PF07593"/>
    </source>
</evidence>
<dbReference type="InterPro" id="IPR028994">
    <property type="entry name" value="Integrin_alpha_N"/>
</dbReference>
<dbReference type="SUPFAM" id="SSF69318">
    <property type="entry name" value="Integrin alpha N-terminal domain"/>
    <property type="match status" value="1"/>
</dbReference>
<sequence length="1051" mass="114726">MRPLCLHYRRRLSHRRCLSYGVVAVLFLGVLSGCGHRDEGPTAADVVRQQQRREAEAAAKPRTLDERLRVVSDYLDNRNPAAAAVALRPLLISDGSHPDVIVLAARVEAAQGNPVAAAKMLIENPGANEEATAHSLSVAAQWLIEAGEYDLAAAPLQAILDRSSADLDAAELIHIHRQLAEVLNNAGRRLAAAPHLNWLAQQGAIREQELFAMIAYGDPFINTTAPAPDFSQRLSPVALSRAKVLRHEGDLVGATKLTEVLSAEFPQSTGIAAFRGRLYADLRDMDKLVQWQSQLLPGIHAEPEYWFSLGILMNQQSKPRVAIRCFAEAVKRDPTDRFSYLELSRALTSIGQVDEAECARQKFSSLDETTRLAYTFGRRPGSEAELNRMADLLHTLNREIESIGWRMLAFERFGGSTAEIDTLVAQRRELVAKNDPPNTATQDENAPPHDLASPANDADTEAFELCGLRLNDWPLPAAVDLAAAVPGSRPDLDREDSVAAQVPIHLLDVAAEIGIDFQYRNGADMASEHVLLHQLTGGGIGVGDFDCDGWPDLYVTQGGGDAFDPHGSESNRLYRNLAGERFTDITDRTQTGDLGYGQGVAVADINQDGFADLVVANIGPNRIFINQGDGTFSPLTLPAWDSDSQWTTSIACGDLSGDALPEIVEVNYVDDPTALTRYCTPHNTLCNPSNFLPASDRIWKVQPDGQIYSAPEMWAGGSTPGYGFAAVIANTDGRAGSDLFVANDRIANAFWLSQAAETGGKTEDEALPIRYQLDENAQLYGCATGLLGQQQGCMGLAAGDLDRNGKIDFHVTNFWDQPADLYLQMEHGFFVHASVTRGLADVTRQTVAWGTQAVDIDRNGWLDLAVLNGHLIDRHSPAEPYQMRPQFFRGDVGGFQLQSARDMGSKDDPGNNYWNQPTLGRTMAVLDWNCDRRPDLVCNHLDVPLALLENHTEGGNSLQLELVGVVSERDAIAAEITVSCGNESWVSWVTGGDGFLCSNEPLIDIGIGAHEQVDEVIVRWPTGAEQRFSDLPANGRYLLIENDEQAFARSF</sequence>
<organism evidence="5 6">
    <name type="scientific">Allorhodopirellula heiligendammensis</name>
    <dbReference type="NCBI Taxonomy" id="2714739"/>
    <lineage>
        <taxon>Bacteria</taxon>
        <taxon>Pseudomonadati</taxon>
        <taxon>Planctomycetota</taxon>
        <taxon>Planctomycetia</taxon>
        <taxon>Pirellulales</taxon>
        <taxon>Pirellulaceae</taxon>
        <taxon>Allorhodopirellula</taxon>
    </lineage>
</organism>
<keyword evidence="1" id="KW-0732">Signal</keyword>
<dbReference type="SUPFAM" id="SSF48452">
    <property type="entry name" value="TPR-like"/>
    <property type="match status" value="1"/>
</dbReference>
<dbReference type="Pfam" id="PF07593">
    <property type="entry name" value="UnbV_ASPIC"/>
    <property type="match status" value="1"/>
</dbReference>
<dbReference type="RefSeq" id="WP_146406424.1">
    <property type="nucleotide sequence ID" value="NZ_SJPU01000001.1"/>
</dbReference>
<dbReference type="Proteomes" id="UP000319908">
    <property type="component" value="Unassembled WGS sequence"/>
</dbReference>
<comment type="caution">
    <text evidence="5">The sequence shown here is derived from an EMBL/GenBank/DDBJ whole genome shotgun (WGS) entry which is preliminary data.</text>
</comment>
<dbReference type="InterPro" id="IPR011519">
    <property type="entry name" value="UnbV_ASPIC"/>
</dbReference>
<dbReference type="AlphaFoldDB" id="A0A5C6C6G6"/>
<dbReference type="InterPro" id="IPR011990">
    <property type="entry name" value="TPR-like_helical_dom_sf"/>
</dbReference>
<evidence type="ECO:0000256" key="1">
    <source>
        <dbReference type="ARBA" id="ARBA00022729"/>
    </source>
</evidence>
<evidence type="ECO:0000313" key="5">
    <source>
        <dbReference type="EMBL" id="TWU19652.1"/>
    </source>
</evidence>
<reference evidence="5 6" key="1">
    <citation type="journal article" date="2020" name="Antonie Van Leeuwenhoek">
        <title>Rhodopirellula heiligendammensis sp. nov., Rhodopirellula pilleata sp. nov., and Rhodopirellula solitaria sp. nov. isolated from natural or artificial marine surfaces in Northern Germany and California, USA, and emended description of the genus Rhodopirellula.</title>
        <authorList>
            <person name="Kallscheuer N."/>
            <person name="Wiegand S."/>
            <person name="Jogler M."/>
            <person name="Boedeker C."/>
            <person name="Peeters S.H."/>
            <person name="Rast P."/>
            <person name="Heuer A."/>
            <person name="Jetten M.S.M."/>
            <person name="Rohde M."/>
            <person name="Jogler C."/>
        </authorList>
    </citation>
    <scope>NUCLEOTIDE SEQUENCE [LARGE SCALE GENOMIC DNA]</scope>
    <source>
        <strain evidence="5 6">Poly21</strain>
    </source>
</reference>
<keyword evidence="2" id="KW-0802">TPR repeat</keyword>
<dbReference type="PANTHER" id="PTHR16026">
    <property type="entry name" value="CARTILAGE ACIDIC PROTEIN 1"/>
    <property type="match status" value="1"/>
</dbReference>
<accession>A0A5C6C6G6</accession>
<dbReference type="InterPro" id="IPR019734">
    <property type="entry name" value="TPR_rpt"/>
</dbReference>
<name>A0A5C6C6G6_9BACT</name>
<gene>
    <name evidence="5" type="ORF">Poly21_18270</name>
</gene>
<dbReference type="PROSITE" id="PS51257">
    <property type="entry name" value="PROKAR_LIPOPROTEIN"/>
    <property type="match status" value="1"/>
</dbReference>
<evidence type="ECO:0000256" key="3">
    <source>
        <dbReference type="SAM" id="MobiDB-lite"/>
    </source>
</evidence>
<feature type="region of interest" description="Disordered" evidence="3">
    <location>
        <begin position="434"/>
        <end position="456"/>
    </location>
</feature>
<dbReference type="Gene3D" id="1.25.40.10">
    <property type="entry name" value="Tetratricopeptide repeat domain"/>
    <property type="match status" value="1"/>
</dbReference>
<feature type="repeat" description="TPR" evidence="2">
    <location>
        <begin position="303"/>
        <end position="336"/>
    </location>
</feature>
<feature type="domain" description="ASPIC/UnbV" evidence="4">
    <location>
        <begin position="971"/>
        <end position="1037"/>
    </location>
</feature>
<proteinExistence type="predicted"/>
<protein>
    <submittedName>
        <fullName evidence="5">ASPIC and UnbV</fullName>
    </submittedName>
</protein>
<dbReference type="PROSITE" id="PS50005">
    <property type="entry name" value="TPR"/>
    <property type="match status" value="1"/>
</dbReference>
<dbReference type="OrthoDB" id="5287961at2"/>
<dbReference type="Pfam" id="PF13517">
    <property type="entry name" value="FG-GAP_3"/>
    <property type="match status" value="1"/>
</dbReference>
<dbReference type="Gene3D" id="2.130.10.130">
    <property type="entry name" value="Integrin alpha, N-terminal"/>
    <property type="match status" value="1"/>
</dbReference>
<keyword evidence="6" id="KW-1185">Reference proteome</keyword>
<dbReference type="InterPro" id="IPR013517">
    <property type="entry name" value="FG-GAP"/>
</dbReference>
<dbReference type="EMBL" id="SJPU01000001">
    <property type="protein sequence ID" value="TWU19652.1"/>
    <property type="molecule type" value="Genomic_DNA"/>
</dbReference>
<evidence type="ECO:0000256" key="2">
    <source>
        <dbReference type="PROSITE-ProRule" id="PRU00339"/>
    </source>
</evidence>
<dbReference type="InterPro" id="IPR027039">
    <property type="entry name" value="Crtac1"/>
</dbReference>
<evidence type="ECO:0000313" key="6">
    <source>
        <dbReference type="Proteomes" id="UP000319908"/>
    </source>
</evidence>
<dbReference type="PANTHER" id="PTHR16026:SF0">
    <property type="entry name" value="CARTILAGE ACIDIC PROTEIN 1"/>
    <property type="match status" value="1"/>
</dbReference>